<sequence>PGIETEESLGASDSTQRPADSQTPIEGGPMEAFSTEQPITSSGARMPQSPRRPVQQLPPRLNIHPAQSSELGPPAQRIPVRRQSVGRLTPGMASTQHFFEDDDRTVPSTPTLVPPRSEGFDQAIHSPQVAGVSRFRFGLSDDVPQTSSSSHSDLGQLASQGGLGIYESPLFLATHEEESGGRSVPTTPLQAAAPVTVFSEAAQSDAAEHASQSVPMVSTSTPGLVLPGTAGSGEERDIFLDAEASVDHVVSQGDSEEPSQPSDKANHPSTSQEPSSSSAGNALAFKLCLWCQI</sequence>
<reference evidence="2" key="2">
    <citation type="submission" date="2025-09" db="UniProtKB">
        <authorList>
            <consortium name="Ensembl"/>
        </authorList>
    </citation>
    <scope>IDENTIFICATION</scope>
</reference>
<evidence type="ECO:0008006" key="4">
    <source>
        <dbReference type="Google" id="ProtNLM"/>
    </source>
</evidence>
<feature type="region of interest" description="Disordered" evidence="1">
    <location>
        <begin position="202"/>
        <end position="222"/>
    </location>
</feature>
<feature type="region of interest" description="Disordered" evidence="1">
    <location>
        <begin position="95"/>
        <end position="121"/>
    </location>
</feature>
<feature type="compositionally biased region" description="Low complexity" evidence="1">
    <location>
        <begin position="47"/>
        <end position="60"/>
    </location>
</feature>
<dbReference type="Proteomes" id="UP000265000">
    <property type="component" value="Unplaced"/>
</dbReference>
<accession>A0A3Q2R0H1</accession>
<keyword evidence="3" id="KW-1185">Reference proteome</keyword>
<feature type="compositionally biased region" description="Polar residues" evidence="1">
    <location>
        <begin position="11"/>
        <end position="24"/>
    </location>
</feature>
<feature type="compositionally biased region" description="Polar residues" evidence="1">
    <location>
        <begin position="34"/>
        <end position="43"/>
    </location>
</feature>
<name>A0A3Q2R0H1_FUNHE</name>
<feature type="compositionally biased region" description="Low complexity" evidence="1">
    <location>
        <begin position="269"/>
        <end position="278"/>
    </location>
</feature>
<evidence type="ECO:0000313" key="3">
    <source>
        <dbReference type="Proteomes" id="UP000265000"/>
    </source>
</evidence>
<organism evidence="2 3">
    <name type="scientific">Fundulus heteroclitus</name>
    <name type="common">Killifish</name>
    <name type="synonym">Mummichog</name>
    <dbReference type="NCBI Taxonomy" id="8078"/>
    <lineage>
        <taxon>Eukaryota</taxon>
        <taxon>Metazoa</taxon>
        <taxon>Chordata</taxon>
        <taxon>Craniata</taxon>
        <taxon>Vertebrata</taxon>
        <taxon>Euteleostomi</taxon>
        <taxon>Actinopterygii</taxon>
        <taxon>Neopterygii</taxon>
        <taxon>Teleostei</taxon>
        <taxon>Neoteleostei</taxon>
        <taxon>Acanthomorphata</taxon>
        <taxon>Ovalentaria</taxon>
        <taxon>Atherinomorphae</taxon>
        <taxon>Cyprinodontiformes</taxon>
        <taxon>Fundulidae</taxon>
        <taxon>Fundulus</taxon>
    </lineage>
</organism>
<dbReference type="AlphaFoldDB" id="A0A3Q2R0H1"/>
<reference evidence="2" key="1">
    <citation type="submission" date="2025-08" db="UniProtKB">
        <authorList>
            <consortium name="Ensembl"/>
        </authorList>
    </citation>
    <scope>IDENTIFICATION</scope>
</reference>
<dbReference type="GeneTree" id="ENSGT00730000111014"/>
<feature type="region of interest" description="Disordered" evidence="1">
    <location>
        <begin position="244"/>
        <end position="280"/>
    </location>
</feature>
<feature type="region of interest" description="Disordered" evidence="1">
    <location>
        <begin position="1"/>
        <end position="79"/>
    </location>
</feature>
<proteinExistence type="predicted"/>
<dbReference type="STRING" id="8078.ENSFHEP00000033951"/>
<evidence type="ECO:0000256" key="1">
    <source>
        <dbReference type="SAM" id="MobiDB-lite"/>
    </source>
</evidence>
<feature type="compositionally biased region" description="Polar residues" evidence="1">
    <location>
        <begin position="210"/>
        <end position="222"/>
    </location>
</feature>
<evidence type="ECO:0000313" key="2">
    <source>
        <dbReference type="Ensembl" id="ENSFHEP00000033951.1"/>
    </source>
</evidence>
<protein>
    <recommendedName>
        <fullName evidence="4">Nucleoprotein TPR</fullName>
    </recommendedName>
</protein>
<dbReference type="Ensembl" id="ENSFHET00000028749.1">
    <property type="protein sequence ID" value="ENSFHEP00000033951.1"/>
    <property type="gene ID" value="ENSFHEG00000021403.1"/>
</dbReference>